<gene>
    <name evidence="23" type="ORF">A3J64_02615</name>
</gene>
<keyword evidence="6" id="KW-0460">Magnesium</keyword>
<comment type="caution">
    <text evidence="23">The sequence shown here is derived from an EMBL/GenBank/DDBJ whole genome shotgun (WGS) entry which is preliminary data.</text>
</comment>
<dbReference type="InterPro" id="IPR000086">
    <property type="entry name" value="NUDIX_hydrolase_dom"/>
</dbReference>
<evidence type="ECO:0000256" key="4">
    <source>
        <dbReference type="ARBA" id="ARBA00022723"/>
    </source>
</evidence>
<proteinExistence type="inferred from homology"/>
<comment type="catalytic activity">
    <reaction evidence="20">
        <text>N(6)-methyl-dATP + H2O = N(6)-methyl-dAMP + diphosphate + H(+)</text>
        <dbReference type="Rhea" id="RHEA:67604"/>
        <dbReference type="ChEBI" id="CHEBI:15377"/>
        <dbReference type="ChEBI" id="CHEBI:15378"/>
        <dbReference type="ChEBI" id="CHEBI:33019"/>
        <dbReference type="ChEBI" id="CHEBI:169976"/>
        <dbReference type="ChEBI" id="CHEBI:172872"/>
    </reaction>
    <physiologicalReaction direction="left-to-right" evidence="20">
        <dbReference type="Rhea" id="RHEA:67605"/>
    </physiologicalReaction>
</comment>
<dbReference type="STRING" id="1801997.A3J64_02615"/>
<dbReference type="PROSITE" id="PS00893">
    <property type="entry name" value="NUDIX_BOX"/>
    <property type="match status" value="1"/>
</dbReference>
<dbReference type="SUPFAM" id="SSF55811">
    <property type="entry name" value="Nudix"/>
    <property type="match status" value="1"/>
</dbReference>
<evidence type="ECO:0000256" key="5">
    <source>
        <dbReference type="ARBA" id="ARBA00022801"/>
    </source>
</evidence>
<evidence type="ECO:0000256" key="16">
    <source>
        <dbReference type="ARBA" id="ARBA00031927"/>
    </source>
</evidence>
<evidence type="ECO:0000256" key="15">
    <source>
        <dbReference type="ARBA" id="ARBA00030682"/>
    </source>
</evidence>
<dbReference type="GO" id="GO:0042262">
    <property type="term" value="P:DNA protection"/>
    <property type="evidence" value="ECO:0007669"/>
    <property type="project" value="InterPro"/>
</dbReference>
<dbReference type="Gene3D" id="3.90.79.10">
    <property type="entry name" value="Nucleoside Triphosphate Pyrophosphohydrolase"/>
    <property type="match status" value="1"/>
</dbReference>
<dbReference type="Pfam" id="PF00293">
    <property type="entry name" value="NUDIX"/>
    <property type="match status" value="1"/>
</dbReference>
<evidence type="ECO:0000256" key="7">
    <source>
        <dbReference type="ARBA" id="ARBA00024448"/>
    </source>
</evidence>
<comment type="catalytic activity">
    <reaction evidence="19">
        <text>O(6)-methyl-dGTP + H2O = O(6)-methyl-dGMP + diphosphate + H(+)</text>
        <dbReference type="Rhea" id="RHEA:67600"/>
        <dbReference type="ChEBI" id="CHEBI:15377"/>
        <dbReference type="ChEBI" id="CHEBI:15378"/>
        <dbReference type="ChEBI" id="CHEBI:33019"/>
        <dbReference type="ChEBI" id="CHEBI:169974"/>
        <dbReference type="ChEBI" id="CHEBI:169975"/>
    </reaction>
    <physiologicalReaction direction="left-to-right" evidence="19">
        <dbReference type="Rhea" id="RHEA:67601"/>
    </physiologicalReaction>
</comment>
<sequence>MRDKNARKILTLCLVHQHPRILLGFKKRGFGEGRWNGFGGKIKKEEIIEEAVKREVYEEAGIDVSNINKSGILEFEFKGNPEILEVHIFRSDNFNGQPKESEEMKPKWFHIKKIPFHKMWPDDKHWLPLFLAGKKFRGRFLFDESDNILEHNLSVVKRLEENNRKRQRK</sequence>
<evidence type="ECO:0000256" key="12">
    <source>
        <dbReference type="ARBA" id="ARBA00026218"/>
    </source>
</evidence>
<evidence type="ECO:0000256" key="14">
    <source>
        <dbReference type="ARBA" id="ARBA00030634"/>
    </source>
</evidence>
<accession>A0A1G2FEM3</accession>
<evidence type="ECO:0000256" key="10">
    <source>
        <dbReference type="ARBA" id="ARBA00024596"/>
    </source>
</evidence>
<comment type="catalytic activity">
    <reaction evidence="10">
        <text>2-oxo-ATP + H2O = 2-oxo-AMP + diphosphate + H(+)</text>
        <dbReference type="Rhea" id="RHEA:67392"/>
        <dbReference type="ChEBI" id="CHEBI:15377"/>
        <dbReference type="ChEBI" id="CHEBI:15378"/>
        <dbReference type="ChEBI" id="CHEBI:33019"/>
        <dbReference type="ChEBI" id="CHEBI:71395"/>
        <dbReference type="ChEBI" id="CHEBI:172878"/>
    </reaction>
    <physiologicalReaction direction="left-to-right" evidence="10">
        <dbReference type="Rhea" id="RHEA:67393"/>
    </physiologicalReaction>
</comment>
<dbReference type="AlphaFoldDB" id="A0A1G2FEM3"/>
<dbReference type="PANTHER" id="PTHR43758">
    <property type="entry name" value="7,8-DIHYDRO-8-OXOGUANINE TRIPHOSPHATASE"/>
    <property type="match status" value="1"/>
</dbReference>
<dbReference type="Proteomes" id="UP000177061">
    <property type="component" value="Unassembled WGS sequence"/>
</dbReference>
<comment type="catalytic activity">
    <reaction evidence="8">
        <text>2-oxo-dATP + H2O = 2-oxo-dAMP + diphosphate + H(+)</text>
        <dbReference type="Rhea" id="RHEA:31583"/>
        <dbReference type="ChEBI" id="CHEBI:15377"/>
        <dbReference type="ChEBI" id="CHEBI:15378"/>
        <dbReference type="ChEBI" id="CHEBI:33019"/>
        <dbReference type="ChEBI" id="CHEBI:63212"/>
        <dbReference type="ChEBI" id="CHEBI:77897"/>
        <dbReference type="EC" id="3.6.1.56"/>
    </reaction>
    <physiologicalReaction direction="left-to-right" evidence="8">
        <dbReference type="Rhea" id="RHEA:31584"/>
    </physiologicalReaction>
</comment>
<protein>
    <recommendedName>
        <fullName evidence="12">Oxidized purine nucleoside triphosphate hydrolase</fullName>
        <ecNumber evidence="11">3.6.1.56</ecNumber>
    </recommendedName>
    <alternativeName>
        <fullName evidence="16">2-hydroxy-dATP diphosphatase</fullName>
    </alternativeName>
    <alternativeName>
        <fullName evidence="15">7,8-dihydro-8-oxoguanine triphosphatase</fullName>
    </alternativeName>
    <alternativeName>
        <fullName evidence="14">8-oxo-dGTPase</fullName>
    </alternativeName>
    <alternativeName>
        <fullName evidence="17">Methylated purine nucleoside triphosphate hydrolase</fullName>
    </alternativeName>
    <alternativeName>
        <fullName evidence="13">Nucleoside diphosphate-linked moiety X motif 1</fullName>
    </alternativeName>
</protein>
<dbReference type="EC" id="3.6.1.56" evidence="11"/>
<evidence type="ECO:0000256" key="2">
    <source>
        <dbReference type="ARBA" id="ARBA00005582"/>
    </source>
</evidence>
<evidence type="ECO:0000256" key="8">
    <source>
        <dbReference type="ARBA" id="ARBA00024459"/>
    </source>
</evidence>
<dbReference type="PRINTS" id="PR01403">
    <property type="entry name" value="8OXTPHPHTASE"/>
</dbReference>
<comment type="function">
    <text evidence="21">Oxidized purine nucleoside triphosphate hydrolase which is a prominent sanitizer of the oxidized nucleotide pool. Catalyzes the hydrolysis of 2-oxo-dATP (2-hydroxy-dATP) into 2-oxo-dAMP. Also has a significant hydrolase activity toward 2-oxo-ATP, 8-oxo-dGTP and 8-oxo-dATP. Through the hydrolysis of oxidized purine nucleoside triphosphates, prevents their incorporation into DNA and the subsequent transversions A:T to C:G and G:C to T:A. Also catalyzes the hydrolysis of methylated purine nucleoside triphosphate preventing their integration into DNA. Through this antimutagenic activity protects cells from oxidative stress.</text>
</comment>
<evidence type="ECO:0000256" key="21">
    <source>
        <dbReference type="ARBA" id="ARBA00053094"/>
    </source>
</evidence>
<keyword evidence="5" id="KW-0378">Hydrolase</keyword>
<evidence type="ECO:0000256" key="11">
    <source>
        <dbReference type="ARBA" id="ARBA00026103"/>
    </source>
</evidence>
<dbReference type="PANTHER" id="PTHR43758:SF2">
    <property type="entry name" value="OXIDIZED PURINE NUCLEOSIDE TRIPHOSPHATE HYDROLASE"/>
    <property type="match status" value="1"/>
</dbReference>
<dbReference type="GO" id="GO:0008413">
    <property type="term" value="F:8-oxo-7,8-dihydroguanosine triphosphate pyrophosphatase activity"/>
    <property type="evidence" value="ECO:0007669"/>
    <property type="project" value="InterPro"/>
</dbReference>
<dbReference type="InterPro" id="IPR003563">
    <property type="entry name" value="8ODP"/>
</dbReference>
<evidence type="ECO:0000313" key="23">
    <source>
        <dbReference type="EMBL" id="OGZ36493.1"/>
    </source>
</evidence>
<evidence type="ECO:0000256" key="6">
    <source>
        <dbReference type="ARBA" id="ARBA00022842"/>
    </source>
</evidence>
<comment type="catalytic activity">
    <reaction evidence="9">
        <text>8-oxo-dGTP + H2O = 8-oxo-dGMP + diphosphate + H(+)</text>
        <dbReference type="Rhea" id="RHEA:31575"/>
        <dbReference type="ChEBI" id="CHEBI:15377"/>
        <dbReference type="ChEBI" id="CHEBI:15378"/>
        <dbReference type="ChEBI" id="CHEBI:33019"/>
        <dbReference type="ChEBI" id="CHEBI:63224"/>
        <dbReference type="ChEBI" id="CHEBI:77896"/>
    </reaction>
    <physiologicalReaction direction="left-to-right" evidence="9">
        <dbReference type="Rhea" id="RHEA:31576"/>
    </physiologicalReaction>
</comment>
<evidence type="ECO:0000256" key="3">
    <source>
        <dbReference type="ARBA" id="ARBA00011245"/>
    </source>
</evidence>
<comment type="cofactor">
    <cofactor evidence="1">
        <name>Mg(2+)</name>
        <dbReference type="ChEBI" id="CHEBI:18420"/>
    </cofactor>
</comment>
<keyword evidence="4" id="KW-0479">Metal-binding</keyword>
<dbReference type="GO" id="GO:0005737">
    <property type="term" value="C:cytoplasm"/>
    <property type="evidence" value="ECO:0007669"/>
    <property type="project" value="TreeGrafter"/>
</dbReference>
<evidence type="ECO:0000313" key="24">
    <source>
        <dbReference type="Proteomes" id="UP000177061"/>
    </source>
</evidence>
<evidence type="ECO:0000256" key="1">
    <source>
        <dbReference type="ARBA" id="ARBA00001946"/>
    </source>
</evidence>
<evidence type="ECO:0000256" key="13">
    <source>
        <dbReference type="ARBA" id="ARBA00029673"/>
    </source>
</evidence>
<evidence type="ECO:0000256" key="20">
    <source>
        <dbReference type="ARBA" id="ARBA00049032"/>
    </source>
</evidence>
<feature type="domain" description="Nudix hydrolase" evidence="22">
    <location>
        <begin position="6"/>
        <end position="135"/>
    </location>
</feature>
<comment type="similarity">
    <text evidence="2">Belongs to the Nudix hydrolase family.</text>
</comment>
<evidence type="ECO:0000256" key="18">
    <source>
        <dbReference type="ARBA" id="ARBA00048002"/>
    </source>
</evidence>
<comment type="subunit">
    <text evidence="3">Monomer.</text>
</comment>
<dbReference type="CDD" id="cd03427">
    <property type="entry name" value="NUDIX_MTH1_Nudt1"/>
    <property type="match status" value="1"/>
</dbReference>
<evidence type="ECO:0000256" key="19">
    <source>
        <dbReference type="ARBA" id="ARBA00048894"/>
    </source>
</evidence>
<dbReference type="GO" id="GO:0008828">
    <property type="term" value="F:dATP diphosphatase activity"/>
    <property type="evidence" value="ECO:0007669"/>
    <property type="project" value="UniProtKB-EC"/>
</dbReference>
<evidence type="ECO:0000256" key="9">
    <source>
        <dbReference type="ARBA" id="ARBA00024486"/>
    </source>
</evidence>
<dbReference type="GO" id="GO:0046872">
    <property type="term" value="F:metal ion binding"/>
    <property type="evidence" value="ECO:0007669"/>
    <property type="project" value="UniProtKB-KW"/>
</dbReference>
<name>A0A1G2FEM3_9BACT</name>
<dbReference type="PROSITE" id="PS51462">
    <property type="entry name" value="NUDIX"/>
    <property type="match status" value="1"/>
</dbReference>
<dbReference type="InterPro" id="IPR020084">
    <property type="entry name" value="NUDIX_hydrolase_CS"/>
</dbReference>
<evidence type="ECO:0000259" key="22">
    <source>
        <dbReference type="PROSITE" id="PS51462"/>
    </source>
</evidence>
<organism evidence="23 24">
    <name type="scientific">Candidatus Portnoybacteria bacterium RIFCSPHIGHO2_12_FULL_38_9</name>
    <dbReference type="NCBI Taxonomy" id="1801997"/>
    <lineage>
        <taxon>Bacteria</taxon>
        <taxon>Candidatus Portnoyibacteriota</taxon>
    </lineage>
</organism>
<evidence type="ECO:0000256" key="17">
    <source>
        <dbReference type="ARBA" id="ARBA00032071"/>
    </source>
</evidence>
<dbReference type="EMBL" id="MHNB01000025">
    <property type="protein sequence ID" value="OGZ36493.1"/>
    <property type="molecule type" value="Genomic_DNA"/>
</dbReference>
<comment type="catalytic activity">
    <reaction evidence="18">
        <text>N(6)-methyl-ATP + H2O = N(6)-methyl-AMP + diphosphate + H(+)</text>
        <dbReference type="Rhea" id="RHEA:67608"/>
        <dbReference type="ChEBI" id="CHEBI:15377"/>
        <dbReference type="ChEBI" id="CHEBI:15378"/>
        <dbReference type="ChEBI" id="CHEBI:33019"/>
        <dbReference type="ChEBI" id="CHEBI:144842"/>
        <dbReference type="ChEBI" id="CHEBI:172873"/>
    </reaction>
    <physiologicalReaction direction="left-to-right" evidence="18">
        <dbReference type="Rhea" id="RHEA:67609"/>
    </physiologicalReaction>
</comment>
<reference evidence="23 24" key="1">
    <citation type="journal article" date="2016" name="Nat. Commun.">
        <title>Thousands of microbial genomes shed light on interconnected biogeochemical processes in an aquifer system.</title>
        <authorList>
            <person name="Anantharaman K."/>
            <person name="Brown C.T."/>
            <person name="Hug L.A."/>
            <person name="Sharon I."/>
            <person name="Castelle C.J."/>
            <person name="Probst A.J."/>
            <person name="Thomas B.C."/>
            <person name="Singh A."/>
            <person name="Wilkins M.J."/>
            <person name="Karaoz U."/>
            <person name="Brodie E.L."/>
            <person name="Williams K.H."/>
            <person name="Hubbard S.S."/>
            <person name="Banfield J.F."/>
        </authorList>
    </citation>
    <scope>NUCLEOTIDE SEQUENCE [LARGE SCALE GENOMIC DNA]</scope>
</reference>
<dbReference type="InterPro" id="IPR015797">
    <property type="entry name" value="NUDIX_hydrolase-like_dom_sf"/>
</dbReference>
<comment type="catalytic activity">
    <reaction evidence="7">
        <text>8-oxo-dATP + H2O = 8-oxo-dAMP + diphosphate + H(+)</text>
        <dbReference type="Rhea" id="RHEA:65396"/>
        <dbReference type="ChEBI" id="CHEBI:15377"/>
        <dbReference type="ChEBI" id="CHEBI:15378"/>
        <dbReference type="ChEBI" id="CHEBI:33019"/>
        <dbReference type="ChEBI" id="CHEBI:71361"/>
        <dbReference type="ChEBI" id="CHEBI:172871"/>
    </reaction>
    <physiologicalReaction direction="left-to-right" evidence="7">
        <dbReference type="Rhea" id="RHEA:65397"/>
    </physiologicalReaction>
</comment>